<evidence type="ECO:0000313" key="3">
    <source>
        <dbReference type="Proteomes" id="UP000007015"/>
    </source>
</evidence>
<dbReference type="EMBL" id="CM000129">
    <property type="protein sequence ID" value="EEC77355.1"/>
    <property type="molecule type" value="Genomic_DNA"/>
</dbReference>
<organism evidence="2 3">
    <name type="scientific">Oryza sativa subsp. indica</name>
    <name type="common">Rice</name>
    <dbReference type="NCBI Taxonomy" id="39946"/>
    <lineage>
        <taxon>Eukaryota</taxon>
        <taxon>Viridiplantae</taxon>
        <taxon>Streptophyta</taxon>
        <taxon>Embryophyta</taxon>
        <taxon>Tracheophyta</taxon>
        <taxon>Spermatophyta</taxon>
        <taxon>Magnoliopsida</taxon>
        <taxon>Liliopsida</taxon>
        <taxon>Poales</taxon>
        <taxon>Poaceae</taxon>
        <taxon>BOP clade</taxon>
        <taxon>Oryzoideae</taxon>
        <taxon>Oryzeae</taxon>
        <taxon>Oryzinae</taxon>
        <taxon>Oryza</taxon>
        <taxon>Oryza sativa</taxon>
    </lineage>
</organism>
<name>B8AUC5_ORYSI</name>
<sequence>MDGGYGSVTIVHDARSPEDVFQDFCGRRSGIVKALTIEVEKFYKQCDPGQGGRDGSTPDSADINMFLYFAREGELVPLWTA</sequence>
<dbReference type="InterPro" id="IPR021998">
    <property type="entry name" value="Alfin_N"/>
</dbReference>
<keyword evidence="3" id="KW-1185">Reference proteome</keyword>
<dbReference type="GO" id="GO:0042393">
    <property type="term" value="F:histone binding"/>
    <property type="evidence" value="ECO:0007669"/>
    <property type="project" value="InterPro"/>
</dbReference>
<dbReference type="Pfam" id="PF12165">
    <property type="entry name" value="Alfin"/>
    <property type="match status" value="1"/>
</dbReference>
<evidence type="ECO:0000313" key="2">
    <source>
        <dbReference type="EMBL" id="EEC77355.1"/>
    </source>
</evidence>
<dbReference type="Proteomes" id="UP000007015">
    <property type="component" value="Chromosome 4"/>
</dbReference>
<proteinExistence type="predicted"/>
<reference evidence="2 3" key="1">
    <citation type="journal article" date="2005" name="PLoS Biol.">
        <title>The genomes of Oryza sativa: a history of duplications.</title>
        <authorList>
            <person name="Yu J."/>
            <person name="Wang J."/>
            <person name="Lin W."/>
            <person name="Li S."/>
            <person name="Li H."/>
            <person name="Zhou J."/>
            <person name="Ni P."/>
            <person name="Dong W."/>
            <person name="Hu S."/>
            <person name="Zeng C."/>
            <person name="Zhang J."/>
            <person name="Zhang Y."/>
            <person name="Li R."/>
            <person name="Xu Z."/>
            <person name="Li S."/>
            <person name="Li X."/>
            <person name="Zheng H."/>
            <person name="Cong L."/>
            <person name="Lin L."/>
            <person name="Yin J."/>
            <person name="Geng J."/>
            <person name="Li G."/>
            <person name="Shi J."/>
            <person name="Liu J."/>
            <person name="Lv H."/>
            <person name="Li J."/>
            <person name="Wang J."/>
            <person name="Deng Y."/>
            <person name="Ran L."/>
            <person name="Shi X."/>
            <person name="Wang X."/>
            <person name="Wu Q."/>
            <person name="Li C."/>
            <person name="Ren X."/>
            <person name="Wang J."/>
            <person name="Wang X."/>
            <person name="Li D."/>
            <person name="Liu D."/>
            <person name="Zhang X."/>
            <person name="Ji Z."/>
            <person name="Zhao W."/>
            <person name="Sun Y."/>
            <person name="Zhang Z."/>
            <person name="Bao J."/>
            <person name="Han Y."/>
            <person name="Dong L."/>
            <person name="Ji J."/>
            <person name="Chen P."/>
            <person name="Wu S."/>
            <person name="Liu J."/>
            <person name="Xiao Y."/>
            <person name="Bu D."/>
            <person name="Tan J."/>
            <person name="Yang L."/>
            <person name="Ye C."/>
            <person name="Zhang J."/>
            <person name="Xu J."/>
            <person name="Zhou Y."/>
            <person name="Yu Y."/>
            <person name="Zhang B."/>
            <person name="Zhuang S."/>
            <person name="Wei H."/>
            <person name="Liu B."/>
            <person name="Lei M."/>
            <person name="Yu H."/>
            <person name="Li Y."/>
            <person name="Xu H."/>
            <person name="Wei S."/>
            <person name="He X."/>
            <person name="Fang L."/>
            <person name="Zhang Z."/>
            <person name="Zhang Y."/>
            <person name="Huang X."/>
            <person name="Su Z."/>
            <person name="Tong W."/>
            <person name="Li J."/>
            <person name="Tong Z."/>
            <person name="Li S."/>
            <person name="Ye J."/>
            <person name="Wang L."/>
            <person name="Fang L."/>
            <person name="Lei T."/>
            <person name="Chen C."/>
            <person name="Chen H."/>
            <person name="Xu Z."/>
            <person name="Li H."/>
            <person name="Huang H."/>
            <person name="Zhang F."/>
            <person name="Xu H."/>
            <person name="Li N."/>
            <person name="Zhao C."/>
            <person name="Li S."/>
            <person name="Dong L."/>
            <person name="Huang Y."/>
            <person name="Li L."/>
            <person name="Xi Y."/>
            <person name="Qi Q."/>
            <person name="Li W."/>
            <person name="Zhang B."/>
            <person name="Hu W."/>
            <person name="Zhang Y."/>
            <person name="Tian X."/>
            <person name="Jiao Y."/>
            <person name="Liang X."/>
            <person name="Jin J."/>
            <person name="Gao L."/>
            <person name="Zheng W."/>
            <person name="Hao B."/>
            <person name="Liu S."/>
            <person name="Wang W."/>
            <person name="Yuan L."/>
            <person name="Cao M."/>
            <person name="McDermott J."/>
            <person name="Samudrala R."/>
            <person name="Wang J."/>
            <person name="Wong G.K."/>
            <person name="Yang H."/>
        </authorList>
    </citation>
    <scope>NUCLEOTIDE SEQUENCE [LARGE SCALE GENOMIC DNA]</scope>
    <source>
        <strain evidence="3">cv. 93-11</strain>
    </source>
</reference>
<dbReference type="HOGENOM" id="CLU_2578102_0_0_1"/>
<dbReference type="AlphaFoldDB" id="B8AUC5"/>
<gene>
    <name evidence="2" type="ORF">OsI_16047</name>
</gene>
<protein>
    <recommendedName>
        <fullName evidence="1">Alfin N-terminal domain-containing protein</fullName>
    </recommendedName>
</protein>
<dbReference type="GO" id="GO:0006355">
    <property type="term" value="P:regulation of DNA-templated transcription"/>
    <property type="evidence" value="ECO:0007669"/>
    <property type="project" value="InterPro"/>
</dbReference>
<evidence type="ECO:0000259" key="1">
    <source>
        <dbReference type="Pfam" id="PF12165"/>
    </source>
</evidence>
<accession>B8AUC5</accession>
<feature type="domain" description="Alfin N-terminal" evidence="1">
    <location>
        <begin position="17"/>
        <end position="50"/>
    </location>
</feature>
<dbReference type="Gramene" id="BGIOSGA015015-TA">
    <property type="protein sequence ID" value="BGIOSGA015015-PA"/>
    <property type="gene ID" value="BGIOSGA015015"/>
</dbReference>
<dbReference type="STRING" id="39946.B8AUC5"/>